<comment type="caution">
    <text evidence="2">The sequence shown here is derived from an EMBL/GenBank/DDBJ whole genome shotgun (WGS) entry which is preliminary data.</text>
</comment>
<feature type="compositionally biased region" description="Low complexity" evidence="1">
    <location>
        <begin position="330"/>
        <end position="342"/>
    </location>
</feature>
<evidence type="ECO:0000313" key="2">
    <source>
        <dbReference type="EMBL" id="CAK9107571.1"/>
    </source>
</evidence>
<feature type="region of interest" description="Disordered" evidence="1">
    <location>
        <begin position="272"/>
        <end position="307"/>
    </location>
</feature>
<dbReference type="Proteomes" id="UP001642464">
    <property type="component" value="Unassembled WGS sequence"/>
</dbReference>
<feature type="region of interest" description="Disordered" evidence="1">
    <location>
        <begin position="1"/>
        <end position="39"/>
    </location>
</feature>
<feature type="compositionally biased region" description="Gly residues" evidence="1">
    <location>
        <begin position="361"/>
        <end position="371"/>
    </location>
</feature>
<feature type="compositionally biased region" description="Basic and acidic residues" evidence="1">
    <location>
        <begin position="372"/>
        <end position="392"/>
    </location>
</feature>
<keyword evidence="3" id="KW-1185">Reference proteome</keyword>
<evidence type="ECO:0000256" key="1">
    <source>
        <dbReference type="SAM" id="MobiDB-lite"/>
    </source>
</evidence>
<feature type="compositionally biased region" description="Basic and acidic residues" evidence="1">
    <location>
        <begin position="280"/>
        <end position="294"/>
    </location>
</feature>
<sequence>MPAIQSKPAVPGASRVKSQKGPAQSKEAPLPPAGITLPENYKPRMCKRCGHWSTEEAPYDQSQSQEKAWLNMLTWESGTLEAPQGCHCLLCRKTTDIGGWLLKCGSMTCVDRELDKSTSENHDFLKNREQLVDMKIENPALRLTNKNNPFSQPTETFKTHEKETFGIIGPKTKFLHLDAYERRWGKPPPEKIKTIKYKGQNIVGVDIIMDEDDGIFEYIDSATTEVDRTTLLNQPDVVLGQEQTNNIHNSILRQFHKANAGKGDVSTTVRITGASGGDPRAPDGEDVETTHVDTTEAADGSDEELVMDPTPFANLFHRMHATSGSGQKRASSSLGAVAAAAGTVPKKPRQGPVPEPSVPTRGGGGGGGGGNTKREKTKRKEQPQPENSEKGKMLLFMITLRGVSVQKTKTVSMSF</sequence>
<dbReference type="EMBL" id="CAXAMM010042929">
    <property type="protein sequence ID" value="CAK9107571.1"/>
    <property type="molecule type" value="Genomic_DNA"/>
</dbReference>
<accession>A0ABP0S5H9</accession>
<organism evidence="2 3">
    <name type="scientific">Durusdinium trenchii</name>
    <dbReference type="NCBI Taxonomy" id="1381693"/>
    <lineage>
        <taxon>Eukaryota</taxon>
        <taxon>Sar</taxon>
        <taxon>Alveolata</taxon>
        <taxon>Dinophyceae</taxon>
        <taxon>Suessiales</taxon>
        <taxon>Symbiodiniaceae</taxon>
        <taxon>Durusdinium</taxon>
    </lineage>
</organism>
<name>A0ABP0S5H9_9DINO</name>
<proteinExistence type="predicted"/>
<reference evidence="2 3" key="1">
    <citation type="submission" date="2024-02" db="EMBL/GenBank/DDBJ databases">
        <authorList>
            <person name="Chen Y."/>
            <person name="Shah S."/>
            <person name="Dougan E. K."/>
            <person name="Thang M."/>
            <person name="Chan C."/>
        </authorList>
    </citation>
    <scope>NUCLEOTIDE SEQUENCE [LARGE SCALE GENOMIC DNA]</scope>
</reference>
<evidence type="ECO:0000313" key="3">
    <source>
        <dbReference type="Proteomes" id="UP001642464"/>
    </source>
</evidence>
<gene>
    <name evidence="2" type="ORF">SCF082_LOCUS50074</name>
</gene>
<protein>
    <submittedName>
        <fullName evidence="2">Uncharacterized protein</fullName>
    </submittedName>
</protein>
<feature type="region of interest" description="Disordered" evidence="1">
    <location>
        <begin position="323"/>
        <end position="393"/>
    </location>
</feature>